<gene>
    <name evidence="2" type="ORF">FEM48_Zijuj09G0168000</name>
</gene>
<feature type="transmembrane region" description="Helical" evidence="1">
    <location>
        <begin position="414"/>
        <end position="442"/>
    </location>
</feature>
<proteinExistence type="predicted"/>
<dbReference type="AlphaFoldDB" id="A0A978UU54"/>
<feature type="transmembrane region" description="Helical" evidence="1">
    <location>
        <begin position="138"/>
        <end position="157"/>
    </location>
</feature>
<dbReference type="Proteomes" id="UP000813462">
    <property type="component" value="Unassembled WGS sequence"/>
</dbReference>
<evidence type="ECO:0000256" key="1">
    <source>
        <dbReference type="SAM" id="Phobius"/>
    </source>
</evidence>
<evidence type="ECO:0008006" key="4">
    <source>
        <dbReference type="Google" id="ProtNLM"/>
    </source>
</evidence>
<dbReference type="PANTHER" id="PTHR31061:SF28">
    <property type="entry name" value="HEPARAN-ALPHA-GLUCOSAMINIDE N-ACETYLTRANSFERASE-LIKE"/>
    <property type="match status" value="1"/>
</dbReference>
<dbReference type="EMBL" id="JAEACU010000009">
    <property type="protein sequence ID" value="KAH7518404.1"/>
    <property type="molecule type" value="Genomic_DNA"/>
</dbReference>
<name>A0A978UU54_ZIZJJ</name>
<organism evidence="2 3">
    <name type="scientific">Ziziphus jujuba var. spinosa</name>
    <dbReference type="NCBI Taxonomy" id="714518"/>
    <lineage>
        <taxon>Eukaryota</taxon>
        <taxon>Viridiplantae</taxon>
        <taxon>Streptophyta</taxon>
        <taxon>Embryophyta</taxon>
        <taxon>Tracheophyta</taxon>
        <taxon>Spermatophyta</taxon>
        <taxon>Magnoliopsida</taxon>
        <taxon>eudicotyledons</taxon>
        <taxon>Gunneridae</taxon>
        <taxon>Pentapetalae</taxon>
        <taxon>rosids</taxon>
        <taxon>fabids</taxon>
        <taxon>Rosales</taxon>
        <taxon>Rhamnaceae</taxon>
        <taxon>Paliureae</taxon>
        <taxon>Ziziphus</taxon>
    </lineage>
</organism>
<accession>A0A978UU54</accession>
<evidence type="ECO:0000313" key="2">
    <source>
        <dbReference type="EMBL" id="KAH7518404.1"/>
    </source>
</evidence>
<keyword evidence="1" id="KW-0812">Transmembrane</keyword>
<sequence length="511" mass="57878">MENYKPLSYEEESQLPEKRIIDHVKPTRVASLDVFRGLCVFLMMVADYGGSISPLIAHSPWNGVHLADFVMPFFLFIAGISPALVYKKVPNRIEATWKAVLRAGKLFLLGVLLQGGYFHGVTSLTYGVDIKRIRWLGILQRISIGYIVAALCEIWLSRRTRREVGLFKGYYWHWCIVFALSAIYAGLLYGLYVPDWQFNASPAISELPSNASYSYKVKCSVRGDLGPACSSAGMIDRYVLGVDHLYAKPVYRNLKECNISSNGQVPKSSPAWCHAPFDPEVKPYESEQNMERDSSIYRFYLAYKTKYTELEIKEVGQLCSKCSLTAGITCIIGLQYGHILAHLQDHKRRLHNWSVFSVSIFILGLFLAFVGIPVNKSLYTISYMLITSASAGITFCALYLLVDFYGLRRLTSVLEWMGVHALSIFVLITSNLAIIVIQGFYWRHPENNIVSIDSQLLFFQKSTSPNISQYSFLVCFSPMADSLDHNMFCAQVTWLLKLSMQEFSKQVSLIQ</sequence>
<comment type="caution">
    <text evidence="2">The sequence shown here is derived from an EMBL/GenBank/DDBJ whole genome shotgun (WGS) entry which is preliminary data.</text>
</comment>
<feature type="transmembrane region" description="Helical" evidence="1">
    <location>
        <begin position="34"/>
        <end position="57"/>
    </location>
</feature>
<dbReference type="PANTHER" id="PTHR31061">
    <property type="entry name" value="LD22376P"/>
    <property type="match status" value="1"/>
</dbReference>
<reference evidence="2" key="1">
    <citation type="journal article" date="2021" name="Front. Plant Sci.">
        <title>Chromosome-Scale Genome Assembly for Chinese Sour Jujube and Insights Into Its Genome Evolution and Domestication Signature.</title>
        <authorList>
            <person name="Shen L.-Y."/>
            <person name="Luo H."/>
            <person name="Wang X.-L."/>
            <person name="Wang X.-M."/>
            <person name="Qiu X.-J."/>
            <person name="Liu H."/>
            <person name="Zhou S.-S."/>
            <person name="Jia K.-H."/>
            <person name="Nie S."/>
            <person name="Bao Y.-T."/>
            <person name="Zhang R.-G."/>
            <person name="Yun Q.-Z."/>
            <person name="Chai Y.-H."/>
            <person name="Lu J.-Y."/>
            <person name="Li Y."/>
            <person name="Zhao S.-W."/>
            <person name="Mao J.-F."/>
            <person name="Jia S.-G."/>
            <person name="Mao Y.-M."/>
        </authorList>
    </citation>
    <scope>NUCLEOTIDE SEQUENCE</scope>
    <source>
        <strain evidence="2">AT0</strain>
        <tissue evidence="2">Leaf</tissue>
    </source>
</reference>
<feature type="transmembrane region" description="Helical" evidence="1">
    <location>
        <begin position="69"/>
        <end position="86"/>
    </location>
</feature>
<protein>
    <recommendedName>
        <fullName evidence="4">Heparan-alpha-glucosaminide N-acetyltransferase-like</fullName>
    </recommendedName>
</protein>
<feature type="transmembrane region" description="Helical" evidence="1">
    <location>
        <begin position="323"/>
        <end position="341"/>
    </location>
</feature>
<evidence type="ECO:0000313" key="3">
    <source>
        <dbReference type="Proteomes" id="UP000813462"/>
    </source>
</evidence>
<feature type="transmembrane region" description="Helical" evidence="1">
    <location>
        <begin position="106"/>
        <end position="126"/>
    </location>
</feature>
<feature type="transmembrane region" description="Helical" evidence="1">
    <location>
        <begin position="380"/>
        <end position="402"/>
    </location>
</feature>
<keyword evidence="1" id="KW-0472">Membrane</keyword>
<feature type="transmembrane region" description="Helical" evidence="1">
    <location>
        <begin position="169"/>
        <end position="192"/>
    </location>
</feature>
<keyword evidence="1" id="KW-1133">Transmembrane helix</keyword>
<feature type="transmembrane region" description="Helical" evidence="1">
    <location>
        <begin position="353"/>
        <end position="374"/>
    </location>
</feature>